<reference evidence="3" key="1">
    <citation type="submission" date="2020-04" db="EMBL/GenBank/DDBJ databases">
        <title>Draft genome resource of the tomato pathogen Pseudocercospora fuligena.</title>
        <authorList>
            <person name="Zaccaron A."/>
        </authorList>
    </citation>
    <scope>NUCLEOTIDE SEQUENCE</scope>
    <source>
        <strain evidence="3">PF001</strain>
    </source>
</reference>
<organism evidence="3 4">
    <name type="scientific">Pseudocercospora fuligena</name>
    <dbReference type="NCBI Taxonomy" id="685502"/>
    <lineage>
        <taxon>Eukaryota</taxon>
        <taxon>Fungi</taxon>
        <taxon>Dikarya</taxon>
        <taxon>Ascomycota</taxon>
        <taxon>Pezizomycotina</taxon>
        <taxon>Dothideomycetes</taxon>
        <taxon>Dothideomycetidae</taxon>
        <taxon>Mycosphaerellales</taxon>
        <taxon>Mycosphaerellaceae</taxon>
        <taxon>Pseudocercospora</taxon>
    </lineage>
</organism>
<feature type="chain" id="PRO_5034365853" evidence="1">
    <location>
        <begin position="20"/>
        <end position="671"/>
    </location>
</feature>
<dbReference type="Gene3D" id="3.20.20.80">
    <property type="entry name" value="Glycosidases"/>
    <property type="match status" value="1"/>
</dbReference>
<sequence>MASLGLLNILIFSKRSTMCASLDGSDEVVTKNLEQHVRDGIQAINERNFNIAEYPWTGAASDFHTINPTGCRPPADNKVDAIRIMKYICTHCPNHQMRIHSLFTQIYVKEGGGKFADVFMNGDVSGAPGLKRGVWRPMVTVWSYRLTKGEWFCISEESIDGVQDDAIVIHATSLYERTVSNEVLLKMPKTPQAGLLTVDANYHSYSIEFSSMQDFAGNHSHPNKFSHQLLQNLKDKSGALPIIRAGGTTANRAIYHDNQTAGIINYYSGDRTWLDQPTNVSIEPRFFESFQQFPASTQYIFTLNFNVGEAGFNQTLLEAFAAWNALGESIYAFEIGNEVDGWGKISRRPKNWNQHDYVREWQALAEAISKNCSIPLPRFQGCAYTAPRNITIGDNSWNVANTIRAGLDVNGHLKSVSDHDYMGADCDGKPRPTIAGNLLNHHHMTSLMYWHEALGNDTQKFGIPYVIGETNSITCQGTPNVSDVFASVLWSIDYTLYGAGINVSRMYFHMGRAYRYSPWQPVTINNTAPYVKPLYYGNLFTFAALSGGNKQVVNLLNTTSLTAYALYEDSALQSIAIVNRHEFNATSMPAVGSERGCISFQLDVEKAMGFSHAQVRRLSAPGTDSKVNITFAGQTVDNETGKIFGELNIEAVEGGRVLMGSGEAVLITLQL</sequence>
<dbReference type="InterPro" id="IPR052974">
    <property type="entry name" value="GH79_Enzymes"/>
</dbReference>
<dbReference type="OrthoDB" id="2831684at2759"/>
<dbReference type="Pfam" id="PF16862">
    <property type="entry name" value="Glyco_hydro_79C"/>
    <property type="match status" value="1"/>
</dbReference>
<accession>A0A8H6R5Y0</accession>
<evidence type="ECO:0000313" key="3">
    <source>
        <dbReference type="EMBL" id="KAF7185183.1"/>
    </source>
</evidence>
<dbReference type="EMBL" id="JABCIY010000342">
    <property type="protein sequence ID" value="KAF7185183.1"/>
    <property type="molecule type" value="Genomic_DNA"/>
</dbReference>
<evidence type="ECO:0000259" key="2">
    <source>
        <dbReference type="Pfam" id="PF16862"/>
    </source>
</evidence>
<comment type="caution">
    <text evidence="3">The sequence shown here is derived from an EMBL/GenBank/DDBJ whole genome shotgun (WGS) entry which is preliminary data.</text>
</comment>
<dbReference type="PANTHER" id="PTHR36183:SF2">
    <property type="entry name" value="BETA-GLUCURONIDASE C-TERMINAL DOMAIN-CONTAINING PROTEIN"/>
    <property type="match status" value="1"/>
</dbReference>
<keyword evidence="1" id="KW-0732">Signal</keyword>
<dbReference type="Gene3D" id="2.60.40.1180">
    <property type="entry name" value="Golgi alpha-mannosidase II"/>
    <property type="match status" value="1"/>
</dbReference>
<dbReference type="AlphaFoldDB" id="A0A8H6R5Y0"/>
<feature type="signal peptide" evidence="1">
    <location>
        <begin position="1"/>
        <end position="19"/>
    </location>
</feature>
<name>A0A8H6R5Y0_9PEZI</name>
<dbReference type="PANTHER" id="PTHR36183">
    <property type="entry name" value="BETA-GLUCURONIDASE"/>
    <property type="match status" value="1"/>
</dbReference>
<protein>
    <submittedName>
        <fullName evidence="3">Beta-glucuronidase</fullName>
    </submittedName>
</protein>
<dbReference type="InterPro" id="IPR013780">
    <property type="entry name" value="Glyco_hydro_b"/>
</dbReference>
<proteinExistence type="predicted"/>
<dbReference type="SUPFAM" id="SSF51445">
    <property type="entry name" value="(Trans)glycosidases"/>
    <property type="match status" value="1"/>
</dbReference>
<keyword evidence="4" id="KW-1185">Reference proteome</keyword>
<feature type="domain" description="Beta-glucuronidase C-terminal" evidence="2">
    <location>
        <begin position="563"/>
        <end position="666"/>
    </location>
</feature>
<evidence type="ECO:0000313" key="4">
    <source>
        <dbReference type="Proteomes" id="UP000660729"/>
    </source>
</evidence>
<gene>
    <name evidence="3" type="ORF">HII31_13458</name>
</gene>
<dbReference type="InterPro" id="IPR031728">
    <property type="entry name" value="GlcAase_C"/>
</dbReference>
<evidence type="ECO:0000256" key="1">
    <source>
        <dbReference type="SAM" id="SignalP"/>
    </source>
</evidence>
<dbReference type="InterPro" id="IPR017853">
    <property type="entry name" value="GH"/>
</dbReference>
<dbReference type="Proteomes" id="UP000660729">
    <property type="component" value="Unassembled WGS sequence"/>
</dbReference>